<evidence type="ECO:0000259" key="9">
    <source>
        <dbReference type="PROSITE" id="PS51007"/>
    </source>
</evidence>
<dbReference type="EMBL" id="JAFVMF010000009">
    <property type="protein sequence ID" value="MBO1360004.1"/>
    <property type="molecule type" value="Genomic_DNA"/>
</dbReference>
<dbReference type="Pfam" id="PF13442">
    <property type="entry name" value="Cytochrome_CBB3"/>
    <property type="match status" value="1"/>
</dbReference>
<evidence type="ECO:0000313" key="10">
    <source>
        <dbReference type="EMBL" id="MBO1360004.1"/>
    </source>
</evidence>
<evidence type="ECO:0000256" key="5">
    <source>
        <dbReference type="ARBA" id="ARBA00022764"/>
    </source>
</evidence>
<feature type="domain" description="Cytochrome c" evidence="9">
    <location>
        <begin position="39"/>
        <end position="126"/>
    </location>
</feature>
<name>A0ABS3LVS0_9PROT</name>
<keyword evidence="5" id="KW-0574">Periplasm</keyword>
<keyword evidence="2" id="KW-0813">Transport</keyword>
<protein>
    <submittedName>
        <fullName evidence="10">C-type cytochrome</fullName>
    </submittedName>
</protein>
<comment type="caution">
    <text evidence="10">The sequence shown here is derived from an EMBL/GenBank/DDBJ whole genome shotgun (WGS) entry which is preliminary data.</text>
</comment>
<dbReference type="InterPro" id="IPR024167">
    <property type="entry name" value="Cytochrome_c4-like"/>
</dbReference>
<evidence type="ECO:0000313" key="11">
    <source>
        <dbReference type="Proteomes" id="UP000664771"/>
    </source>
</evidence>
<keyword evidence="11" id="KW-1185">Reference proteome</keyword>
<evidence type="ECO:0000256" key="2">
    <source>
        <dbReference type="ARBA" id="ARBA00022448"/>
    </source>
</evidence>
<dbReference type="Pfam" id="PF00034">
    <property type="entry name" value="Cytochrom_C"/>
    <property type="match status" value="1"/>
</dbReference>
<keyword evidence="3 8" id="KW-0349">Heme</keyword>
<dbReference type="InterPro" id="IPR009056">
    <property type="entry name" value="Cyt_c-like_dom"/>
</dbReference>
<evidence type="ECO:0000256" key="3">
    <source>
        <dbReference type="ARBA" id="ARBA00022617"/>
    </source>
</evidence>
<evidence type="ECO:0000256" key="6">
    <source>
        <dbReference type="ARBA" id="ARBA00022982"/>
    </source>
</evidence>
<dbReference type="PANTHER" id="PTHR33751:SF9">
    <property type="entry name" value="CYTOCHROME C4"/>
    <property type="match status" value="1"/>
</dbReference>
<accession>A0ABS3LVS0</accession>
<comment type="subcellular location">
    <subcellularLocation>
        <location evidence="1">Periplasm</location>
    </subcellularLocation>
</comment>
<dbReference type="PANTHER" id="PTHR33751">
    <property type="entry name" value="CBB3-TYPE CYTOCHROME C OXIDASE SUBUNIT FIXP"/>
    <property type="match status" value="1"/>
</dbReference>
<evidence type="ECO:0000256" key="4">
    <source>
        <dbReference type="ARBA" id="ARBA00022723"/>
    </source>
</evidence>
<proteinExistence type="predicted"/>
<sequence>MFGLRVEGRGRGRPLVGLVFSLGLAMAVTAGVSARAEAQDVEAGRAIATQGVLAGHAACAACHLESGAGQAEAAIPRIGGVAASYIKQQLTFFASGQRPSAWMTQYAKQLSPKQIDDVAAYYAAQAPAVEAPRIATSAEQIAHGNDLYKKGNMSAHVMPCAGCHGPAGQGLGAMFPAIAGQSPSYVVQQLSGWKAGKDRDPMGKMMMSEVHGLTDEEIQALAAYIYTLPQSPGVAK</sequence>
<evidence type="ECO:0000256" key="8">
    <source>
        <dbReference type="PROSITE-ProRule" id="PRU00433"/>
    </source>
</evidence>
<dbReference type="Proteomes" id="UP000664771">
    <property type="component" value="Unassembled WGS sequence"/>
</dbReference>
<evidence type="ECO:0000256" key="7">
    <source>
        <dbReference type="ARBA" id="ARBA00023004"/>
    </source>
</evidence>
<dbReference type="PIRSF" id="PIRSF000005">
    <property type="entry name" value="Cytochrome_c4"/>
    <property type="match status" value="1"/>
</dbReference>
<evidence type="ECO:0000256" key="1">
    <source>
        <dbReference type="ARBA" id="ARBA00004418"/>
    </source>
</evidence>
<dbReference type="RefSeq" id="WP_207881327.1">
    <property type="nucleotide sequence ID" value="NZ_JAFVMF010000009.1"/>
</dbReference>
<dbReference type="PROSITE" id="PS51007">
    <property type="entry name" value="CYTC"/>
    <property type="match status" value="2"/>
</dbReference>
<dbReference type="Gene3D" id="1.10.760.10">
    <property type="entry name" value="Cytochrome c-like domain"/>
    <property type="match status" value="2"/>
</dbReference>
<gene>
    <name evidence="10" type="ORF">J2D73_09375</name>
</gene>
<keyword evidence="4 8" id="KW-0479">Metal-binding</keyword>
<keyword evidence="6" id="KW-0249">Electron transport</keyword>
<keyword evidence="7 8" id="KW-0408">Iron</keyword>
<feature type="domain" description="Cytochrome c" evidence="9">
    <location>
        <begin position="139"/>
        <end position="229"/>
    </location>
</feature>
<reference evidence="10 11" key="1">
    <citation type="submission" date="2021-03" db="EMBL/GenBank/DDBJ databases">
        <title>The complete genome sequence of Acetobacter sacchari TBRC 11175.</title>
        <authorList>
            <person name="Charoenyingcharoen P."/>
            <person name="Yukphan P."/>
        </authorList>
    </citation>
    <scope>NUCLEOTIDE SEQUENCE [LARGE SCALE GENOMIC DNA]</scope>
    <source>
        <strain evidence="10 11">TBRC 11175</strain>
    </source>
</reference>
<dbReference type="SUPFAM" id="SSF46626">
    <property type="entry name" value="Cytochrome c"/>
    <property type="match status" value="2"/>
</dbReference>
<dbReference type="InterPro" id="IPR050597">
    <property type="entry name" value="Cytochrome_c_Oxidase_Subunit"/>
</dbReference>
<organism evidence="10 11">
    <name type="scientific">Acetobacter sacchari</name>
    <dbReference type="NCBI Taxonomy" id="2661687"/>
    <lineage>
        <taxon>Bacteria</taxon>
        <taxon>Pseudomonadati</taxon>
        <taxon>Pseudomonadota</taxon>
        <taxon>Alphaproteobacteria</taxon>
        <taxon>Acetobacterales</taxon>
        <taxon>Acetobacteraceae</taxon>
        <taxon>Acetobacter</taxon>
    </lineage>
</organism>
<dbReference type="InterPro" id="IPR036909">
    <property type="entry name" value="Cyt_c-like_dom_sf"/>
</dbReference>